<comment type="similarity">
    <text evidence="2 10">Belongs to the phosphoenolpyruvate carboxykinase (ATP) family.</text>
</comment>
<dbReference type="NCBIfam" id="NF006821">
    <property type="entry name" value="PRK09344.1-3"/>
    <property type="match status" value="1"/>
</dbReference>
<feature type="binding site" evidence="10">
    <location>
        <position position="216"/>
    </location>
    <ligand>
        <name>ATP</name>
        <dbReference type="ChEBI" id="CHEBI:30616"/>
    </ligand>
</feature>
<feature type="binding site" evidence="10">
    <location>
        <begin position="439"/>
        <end position="440"/>
    </location>
    <ligand>
        <name>ATP</name>
        <dbReference type="ChEBI" id="CHEBI:30616"/>
    </ligand>
</feature>
<dbReference type="Proteomes" id="UP000009149">
    <property type="component" value="Chromosome"/>
</dbReference>
<comment type="cofactor">
    <cofactor evidence="10">
        <name>Mn(2+)</name>
        <dbReference type="ChEBI" id="CHEBI:29035"/>
    </cofactor>
    <text evidence="10">Binds 1 Mn(2+) ion per subunit.</text>
</comment>
<dbReference type="HOGENOM" id="CLU_018247_0_1_0"/>
<evidence type="ECO:0000256" key="9">
    <source>
        <dbReference type="ARBA" id="ARBA00047371"/>
    </source>
</evidence>
<dbReference type="PANTHER" id="PTHR30031:SF0">
    <property type="entry name" value="PHOSPHOENOLPYRUVATE CARBOXYKINASE (ATP)"/>
    <property type="match status" value="1"/>
</dbReference>
<dbReference type="AlphaFoldDB" id="B3DUD9"/>
<proteinExistence type="inferred from homology"/>
<dbReference type="NCBIfam" id="NF006820">
    <property type="entry name" value="PRK09344.1-2"/>
    <property type="match status" value="1"/>
</dbReference>
<dbReference type="InterPro" id="IPR008210">
    <property type="entry name" value="PEP_carboxykinase_N"/>
</dbReference>
<comment type="catalytic activity">
    <reaction evidence="9 10">
        <text>oxaloacetate + ATP = phosphoenolpyruvate + ADP + CO2</text>
        <dbReference type="Rhea" id="RHEA:18617"/>
        <dbReference type="ChEBI" id="CHEBI:16452"/>
        <dbReference type="ChEBI" id="CHEBI:16526"/>
        <dbReference type="ChEBI" id="CHEBI:30616"/>
        <dbReference type="ChEBI" id="CHEBI:58702"/>
        <dbReference type="ChEBI" id="CHEBI:456216"/>
        <dbReference type="EC" id="4.1.1.49"/>
    </reaction>
</comment>
<protein>
    <recommendedName>
        <fullName evidence="3 10">Phosphoenolpyruvate carboxykinase (ATP)</fullName>
        <shortName evidence="10">PCK</shortName>
        <shortName evidence="10">PEP carboxykinase</shortName>
        <shortName evidence="10">PEPCK</shortName>
        <ecNumber evidence="3 10">4.1.1.49</ecNumber>
    </recommendedName>
</protein>
<accession>B3DUD9</accession>
<evidence type="ECO:0000256" key="2">
    <source>
        <dbReference type="ARBA" id="ARBA00006052"/>
    </source>
</evidence>
<dbReference type="OrthoDB" id="9806325at2"/>
<dbReference type="UniPathway" id="UPA00138"/>
<feature type="binding site" evidence="10">
    <location>
        <begin position="233"/>
        <end position="241"/>
    </location>
    <ligand>
        <name>ATP</name>
        <dbReference type="ChEBI" id="CHEBI:30616"/>
    </ligand>
</feature>
<dbReference type="Gene3D" id="3.90.228.20">
    <property type="match status" value="1"/>
</dbReference>
<evidence type="ECO:0000256" key="4">
    <source>
        <dbReference type="ARBA" id="ARBA00022432"/>
    </source>
</evidence>
<dbReference type="EC" id="4.1.1.49" evidence="3 10"/>
<keyword evidence="11" id="KW-0418">Kinase</keyword>
<dbReference type="eggNOG" id="COG1866">
    <property type="taxonomic scope" value="Bacteria"/>
</dbReference>
<comment type="subcellular location">
    <subcellularLocation>
        <location evidence="10">Cytoplasm</location>
    </subcellularLocation>
</comment>
<keyword evidence="10" id="KW-0464">Manganese</keyword>
<keyword evidence="8 10" id="KW-0456">Lyase</keyword>
<dbReference type="STRING" id="481448.Minf_0887"/>
<feature type="binding site" evidence="10">
    <location>
        <position position="320"/>
    </location>
    <ligand>
        <name>ATP</name>
        <dbReference type="ChEBI" id="CHEBI:30616"/>
    </ligand>
</feature>
<gene>
    <name evidence="10 11" type="primary">pckA</name>
    <name evidence="11" type="ordered locus">Minf_0887</name>
</gene>
<dbReference type="InterPro" id="IPR001272">
    <property type="entry name" value="PEP_carboxykinase_ATP"/>
</dbReference>
<feature type="binding site" evidence="10">
    <location>
        <position position="445"/>
    </location>
    <ligand>
        <name>ATP</name>
        <dbReference type="ChEBI" id="CHEBI:30616"/>
    </ligand>
</feature>
<feature type="binding site" evidence="10">
    <location>
        <position position="216"/>
    </location>
    <ligand>
        <name>Mn(2+)</name>
        <dbReference type="ChEBI" id="CHEBI:29035"/>
    </ligand>
</feature>
<feature type="binding site" evidence="10">
    <location>
        <position position="254"/>
    </location>
    <ligand>
        <name>Mn(2+)</name>
        <dbReference type="ChEBI" id="CHEBI:29035"/>
    </ligand>
</feature>
<dbReference type="EMBL" id="CP000975">
    <property type="protein sequence ID" value="ACD82942.1"/>
    <property type="molecule type" value="Genomic_DNA"/>
</dbReference>
<organism evidence="11 12">
    <name type="scientific">Methylacidiphilum infernorum (isolate V4)</name>
    <name type="common">Methylokorus infernorum (strain V4)</name>
    <dbReference type="NCBI Taxonomy" id="481448"/>
    <lineage>
        <taxon>Bacteria</taxon>
        <taxon>Pseudomonadati</taxon>
        <taxon>Verrucomicrobiota</taxon>
        <taxon>Methylacidiphilae</taxon>
        <taxon>Methylacidiphilales</taxon>
        <taxon>Methylacidiphilaceae</taxon>
        <taxon>Methylacidiphilum (ex Ratnadevi et al. 2023)</taxon>
    </lineage>
</organism>
<feature type="binding site" evidence="10">
    <location>
        <position position="282"/>
    </location>
    <ligand>
        <name>ATP</name>
        <dbReference type="ChEBI" id="CHEBI:30616"/>
    </ligand>
</feature>
<dbReference type="Gene3D" id="2.170.8.10">
    <property type="entry name" value="Phosphoenolpyruvate Carboxykinase, domain 2"/>
    <property type="match status" value="1"/>
</dbReference>
<keyword evidence="11" id="KW-0670">Pyruvate</keyword>
<evidence type="ECO:0000256" key="5">
    <source>
        <dbReference type="ARBA" id="ARBA00022741"/>
    </source>
</evidence>
<dbReference type="SUPFAM" id="SSF53795">
    <property type="entry name" value="PEP carboxykinase-like"/>
    <property type="match status" value="1"/>
</dbReference>
<dbReference type="PROSITE" id="PS00532">
    <property type="entry name" value="PEPCK_ATP"/>
    <property type="match status" value="1"/>
</dbReference>
<keyword evidence="4 10" id="KW-0312">Gluconeogenesis</keyword>
<name>B3DUD9_METI4</name>
<feature type="binding site" evidence="10">
    <location>
        <position position="320"/>
    </location>
    <ligand>
        <name>substrate</name>
    </ligand>
</feature>
<dbReference type="GO" id="GO:0005524">
    <property type="term" value="F:ATP binding"/>
    <property type="evidence" value="ECO:0007669"/>
    <property type="project" value="UniProtKB-UniRule"/>
</dbReference>
<keyword evidence="10" id="KW-0479">Metal-binding</keyword>
<evidence type="ECO:0000256" key="1">
    <source>
        <dbReference type="ARBA" id="ARBA00004742"/>
    </source>
</evidence>
<evidence type="ECO:0000313" key="12">
    <source>
        <dbReference type="Proteomes" id="UP000009149"/>
    </source>
</evidence>
<feature type="binding site" evidence="10">
    <location>
        <position position="197"/>
    </location>
    <ligand>
        <name>substrate</name>
    </ligand>
</feature>
<keyword evidence="10" id="KW-0963">Cytoplasm</keyword>
<dbReference type="Gene3D" id="3.40.449.10">
    <property type="entry name" value="Phosphoenolpyruvate Carboxykinase, domain 1"/>
    <property type="match status" value="1"/>
</dbReference>
<dbReference type="Pfam" id="PF01293">
    <property type="entry name" value="PEPCK_ATP"/>
    <property type="match status" value="1"/>
</dbReference>
<dbReference type="GO" id="GO:0016301">
    <property type="term" value="F:kinase activity"/>
    <property type="evidence" value="ECO:0007669"/>
    <property type="project" value="UniProtKB-KW"/>
</dbReference>
<dbReference type="RefSeq" id="WP_012463224.1">
    <property type="nucleotide sequence ID" value="NC_010794.1"/>
</dbReference>
<comment type="pathway">
    <text evidence="1 10">Carbohydrate biosynthesis; gluconeogenesis.</text>
</comment>
<keyword evidence="5 10" id="KW-0547">Nucleotide-binding</keyword>
<keyword evidence="7 10" id="KW-0067">ATP-binding</keyword>
<reference evidence="11 12" key="1">
    <citation type="journal article" date="2008" name="Biol. Direct">
        <title>Complete genome sequence of the extremely acidophilic methanotroph isolate V4, Methylacidiphilum infernorum, a representative of the bacterial phylum Verrucomicrobia.</title>
        <authorList>
            <person name="Hou S."/>
            <person name="Makarova K.S."/>
            <person name="Saw J.H."/>
            <person name="Senin P."/>
            <person name="Ly B.V."/>
            <person name="Zhou Z."/>
            <person name="Ren Y."/>
            <person name="Wang J."/>
            <person name="Galperin M.Y."/>
            <person name="Omelchenko M.V."/>
            <person name="Wolf Y.I."/>
            <person name="Yutin N."/>
            <person name="Koonin E.V."/>
            <person name="Stott M.B."/>
            <person name="Mountain B.W."/>
            <person name="Crowe M.A."/>
            <person name="Smirnova A.V."/>
            <person name="Dunfield P.F."/>
            <person name="Feng L."/>
            <person name="Wang L."/>
            <person name="Alam M."/>
        </authorList>
    </citation>
    <scope>NUCLEOTIDE SEQUENCE [LARGE SCALE GENOMIC DNA]</scope>
    <source>
        <strain evidence="12">Isolate V4</strain>
    </source>
</reference>
<evidence type="ECO:0000256" key="6">
    <source>
        <dbReference type="ARBA" id="ARBA00022793"/>
    </source>
</evidence>
<dbReference type="PIRSF" id="PIRSF006294">
    <property type="entry name" value="PEP_crbxkin"/>
    <property type="match status" value="1"/>
</dbReference>
<evidence type="ECO:0000256" key="10">
    <source>
        <dbReference type="HAMAP-Rule" id="MF_00453"/>
    </source>
</evidence>
<sequence length="516" mass="58140">MTIEGFLQQMGLKNIDQLYLDLTPAALYEHAIRRHEALLSQSGSLVFHTGQYRGRSPEDKFIVKDKITEGSVDWGKINKPFDPFAFSRLKEKLFLYLQNRDLFVQRCHVCADSHHRVNLWVLSEQPVYSLFARTLFRTEKKGEKKEPLLADYILIHAPGFRADPEVDHTHSGAFIIINFSEKLILIGGTGYAGEIKKSVFSLLNFLLPQKGVFPMHCSANLGSNAEDTAVFFGLSGTGKTTLSIDPTRRLIGDDEHGWDEKGIFNFEGGCYAKIIGISEEREPEIYRSALRFGTLLENVIIDPKTREIDFNDSSLTENTRAAFPIDYIPRSWPSQCAGHPKNIIMLCCDAFGLLPAVAKLTTDQAVSYFLLGYTSKIAGTETGIKTPTAVFSPCFGSPFLPLAPRVYARLFKEKIKKHKPDIWLVNTGWTGGEYGIGRRIPLEMTRQIVRSILDGKLAKAEFSKEQYFELLVPQSLEDIPLEILRPNLGWKDRESYGAKAQQLKELFLKMSSAESV</sequence>
<keyword evidence="11" id="KW-0808">Transferase</keyword>
<dbReference type="SUPFAM" id="SSF68923">
    <property type="entry name" value="PEP carboxykinase N-terminal domain"/>
    <property type="match status" value="1"/>
</dbReference>
<dbReference type="InterPro" id="IPR015994">
    <property type="entry name" value="PEPCK_ATP_CS"/>
</dbReference>
<dbReference type="GO" id="GO:0005829">
    <property type="term" value="C:cytosol"/>
    <property type="evidence" value="ECO:0007669"/>
    <property type="project" value="TreeGrafter"/>
</dbReference>
<comment type="function">
    <text evidence="10">Involved in the gluconeogenesis. Catalyzes the conversion of oxaloacetate (OAA) to phosphoenolpyruvate (PEP) through direct phosphoryl transfer between the nucleoside triphosphate and OAA.</text>
</comment>
<feature type="binding site" evidence="10">
    <location>
        <position position="191"/>
    </location>
    <ligand>
        <name>substrate</name>
    </ligand>
</feature>
<dbReference type="PANTHER" id="PTHR30031">
    <property type="entry name" value="PHOSPHOENOLPYRUVATE CARBOXYKINASE ATP"/>
    <property type="match status" value="1"/>
</dbReference>
<dbReference type="InterPro" id="IPR013035">
    <property type="entry name" value="PEP_carboxykinase_C"/>
</dbReference>
<feature type="binding site" evidence="10">
    <location>
        <position position="197"/>
    </location>
    <ligand>
        <name>ATP</name>
        <dbReference type="ChEBI" id="CHEBI:30616"/>
    </ligand>
</feature>
<dbReference type="HAMAP" id="MF_00453">
    <property type="entry name" value="PEPCK_ATP"/>
    <property type="match status" value="1"/>
</dbReference>
<evidence type="ECO:0000256" key="7">
    <source>
        <dbReference type="ARBA" id="ARBA00022840"/>
    </source>
</evidence>
<evidence type="ECO:0000313" key="11">
    <source>
        <dbReference type="EMBL" id="ACD82942.1"/>
    </source>
</evidence>
<evidence type="ECO:0000256" key="8">
    <source>
        <dbReference type="ARBA" id="ARBA00023239"/>
    </source>
</evidence>
<feature type="binding site" evidence="10">
    <location>
        <position position="55"/>
    </location>
    <ligand>
        <name>substrate</name>
    </ligand>
</feature>
<evidence type="ECO:0000256" key="3">
    <source>
        <dbReference type="ARBA" id="ARBA00012363"/>
    </source>
</evidence>
<dbReference type="NCBIfam" id="TIGR00224">
    <property type="entry name" value="pckA"/>
    <property type="match status" value="1"/>
</dbReference>
<feature type="binding site" evidence="10">
    <location>
        <position position="197"/>
    </location>
    <ligand>
        <name>Mn(2+)</name>
        <dbReference type="ChEBI" id="CHEBI:29035"/>
    </ligand>
</feature>
<keyword evidence="6 10" id="KW-0210">Decarboxylase</keyword>
<dbReference type="KEGG" id="min:Minf_0887"/>
<dbReference type="GO" id="GO:0006094">
    <property type="term" value="P:gluconeogenesis"/>
    <property type="evidence" value="ECO:0007669"/>
    <property type="project" value="UniProtKB-UniRule"/>
</dbReference>
<dbReference type="GO" id="GO:0004612">
    <property type="term" value="F:phosphoenolpyruvate carboxykinase (ATP) activity"/>
    <property type="evidence" value="ECO:0007669"/>
    <property type="project" value="UniProtKB-UniRule"/>
</dbReference>
<dbReference type="GO" id="GO:0046872">
    <property type="term" value="F:metal ion binding"/>
    <property type="evidence" value="ECO:0007669"/>
    <property type="project" value="UniProtKB-KW"/>
</dbReference>